<dbReference type="Gene3D" id="3.10.290.10">
    <property type="entry name" value="RNA-binding S4 domain"/>
    <property type="match status" value="1"/>
</dbReference>
<comment type="catalytic activity">
    <reaction evidence="1 5">
        <text>a uridine in RNA = a pseudouridine in RNA</text>
        <dbReference type="Rhea" id="RHEA:48348"/>
        <dbReference type="Rhea" id="RHEA-COMP:12068"/>
        <dbReference type="Rhea" id="RHEA-COMP:12069"/>
        <dbReference type="ChEBI" id="CHEBI:65314"/>
        <dbReference type="ChEBI" id="CHEBI:65315"/>
    </reaction>
</comment>
<dbReference type="NCBIfam" id="TIGR00005">
    <property type="entry name" value="rluA_subfam"/>
    <property type="match status" value="1"/>
</dbReference>
<dbReference type="EC" id="5.4.99.-" evidence="5"/>
<dbReference type="PANTHER" id="PTHR21600">
    <property type="entry name" value="MITOCHONDRIAL RNA PSEUDOURIDINE SYNTHASE"/>
    <property type="match status" value="1"/>
</dbReference>
<evidence type="ECO:0000313" key="9">
    <source>
        <dbReference type="Proteomes" id="UP000808914"/>
    </source>
</evidence>
<accession>A0ABS2Q1B6</accession>
<dbReference type="InterPro" id="IPR006145">
    <property type="entry name" value="PsdUridine_synth_RsuA/RluA"/>
</dbReference>
<dbReference type="EMBL" id="JAFBER010000014">
    <property type="protein sequence ID" value="MBM7645983.1"/>
    <property type="molecule type" value="Genomic_DNA"/>
</dbReference>
<comment type="function">
    <text evidence="5">Responsible for synthesis of pseudouridine from uracil.</text>
</comment>
<dbReference type="CDD" id="cd00165">
    <property type="entry name" value="S4"/>
    <property type="match status" value="1"/>
</dbReference>
<dbReference type="PROSITE" id="PS50889">
    <property type="entry name" value="S4"/>
    <property type="match status" value="1"/>
</dbReference>
<keyword evidence="9" id="KW-1185">Reference proteome</keyword>
<comment type="similarity">
    <text evidence="2 5">Belongs to the pseudouridine synthase RluA family.</text>
</comment>
<dbReference type="InterPro" id="IPR036986">
    <property type="entry name" value="S4_RNA-bd_sf"/>
</dbReference>
<dbReference type="Pfam" id="PF00849">
    <property type="entry name" value="PseudoU_synth_2"/>
    <property type="match status" value="1"/>
</dbReference>
<dbReference type="InterPro" id="IPR002942">
    <property type="entry name" value="S4_RNA-bd"/>
</dbReference>
<feature type="domain" description="RNA-binding S4" evidence="7">
    <location>
        <begin position="27"/>
        <end position="84"/>
    </location>
</feature>
<dbReference type="InterPro" id="IPR006224">
    <property type="entry name" value="PsdUridine_synth_RluA-like_CS"/>
</dbReference>
<gene>
    <name evidence="8" type="ORF">JOD45_002208</name>
</gene>
<dbReference type="SUPFAM" id="SSF55120">
    <property type="entry name" value="Pseudouridine synthase"/>
    <property type="match status" value="1"/>
</dbReference>
<dbReference type="GO" id="GO:0160140">
    <property type="term" value="F:23S rRNA pseudouridine(1911/1915/1917) synthase activity"/>
    <property type="evidence" value="ECO:0007669"/>
    <property type="project" value="UniProtKB-EC"/>
</dbReference>
<dbReference type="PANTHER" id="PTHR21600:SF44">
    <property type="entry name" value="RIBOSOMAL LARGE SUBUNIT PSEUDOURIDINE SYNTHASE D"/>
    <property type="match status" value="1"/>
</dbReference>
<evidence type="ECO:0000256" key="4">
    <source>
        <dbReference type="PROSITE-ProRule" id="PRU00182"/>
    </source>
</evidence>
<organism evidence="8 9">
    <name type="scientific">Scopulibacillus daqui</name>
    <dbReference type="NCBI Taxonomy" id="1469162"/>
    <lineage>
        <taxon>Bacteria</taxon>
        <taxon>Bacillati</taxon>
        <taxon>Bacillota</taxon>
        <taxon>Bacilli</taxon>
        <taxon>Bacillales</taxon>
        <taxon>Sporolactobacillaceae</taxon>
        <taxon>Scopulibacillus</taxon>
    </lineage>
</organism>
<evidence type="ECO:0000313" key="8">
    <source>
        <dbReference type="EMBL" id="MBM7645983.1"/>
    </source>
</evidence>
<dbReference type="InterPro" id="IPR006225">
    <property type="entry name" value="PsdUridine_synth_RluC/D"/>
</dbReference>
<dbReference type="PROSITE" id="PS01129">
    <property type="entry name" value="PSI_RLU"/>
    <property type="match status" value="1"/>
</dbReference>
<dbReference type="Gene3D" id="3.30.2350.10">
    <property type="entry name" value="Pseudouridine synthase"/>
    <property type="match status" value="1"/>
</dbReference>
<evidence type="ECO:0000259" key="7">
    <source>
        <dbReference type="SMART" id="SM00363"/>
    </source>
</evidence>
<reference evidence="8 9" key="1">
    <citation type="submission" date="2021-01" db="EMBL/GenBank/DDBJ databases">
        <title>Genomic Encyclopedia of Type Strains, Phase IV (KMG-IV): sequencing the most valuable type-strain genomes for metagenomic binning, comparative biology and taxonomic classification.</title>
        <authorList>
            <person name="Goeker M."/>
        </authorList>
    </citation>
    <scope>NUCLEOTIDE SEQUENCE [LARGE SCALE GENOMIC DNA]</scope>
    <source>
        <strain evidence="8 9">DSM 28236</strain>
    </source>
</reference>
<evidence type="ECO:0000256" key="3">
    <source>
        <dbReference type="ARBA" id="ARBA00023235"/>
    </source>
</evidence>
<dbReference type="InterPro" id="IPR050188">
    <property type="entry name" value="RluA_PseudoU_synthase"/>
</dbReference>
<dbReference type="SMART" id="SM00363">
    <property type="entry name" value="S4"/>
    <property type="match status" value="1"/>
</dbReference>
<proteinExistence type="inferred from homology"/>
<sequence length="307" mass="35317">MIKKGRKKRRGSSQSKTTHLTVKEPSELLNFLLEHLSNRSRNSVKSILSRGQVSVNGQVITKHNFPLEPEHQVSIEWRKGPNIELTGLAILYEDNDIIVIEKESGLLSMASSKEKELTAYSQLMAHVRSSHPENRVFIVHRLDRDTSGVMMFAKSQKIQQHLQNTWRESVLERTYVALVEGEVKKDKDTIISWLKETKTLMMYSSRKPNDGQKAVTHYKRMQSNRHFSLLEVKLETGRKNQIRVHMKDIGHPVVGDKKYGSKSNAIGRLGLHARVLAFRHPATGKTLRFEAKVPKPFRKPFKEPKKR</sequence>
<comment type="caution">
    <text evidence="8">The sequence shown here is derived from an EMBL/GenBank/DDBJ whole genome shotgun (WGS) entry which is preliminary data.</text>
</comment>
<protein>
    <recommendedName>
        <fullName evidence="5">Pseudouridine synthase</fullName>
        <ecNumber evidence="5">5.4.99.-</ecNumber>
    </recommendedName>
</protein>
<evidence type="ECO:0000256" key="6">
    <source>
        <dbReference type="SAM" id="MobiDB-lite"/>
    </source>
</evidence>
<name>A0ABS2Q1B6_9BACL</name>
<dbReference type="CDD" id="cd02869">
    <property type="entry name" value="PseudoU_synth_RluA_like"/>
    <property type="match status" value="1"/>
</dbReference>
<evidence type="ECO:0000256" key="1">
    <source>
        <dbReference type="ARBA" id="ARBA00000073"/>
    </source>
</evidence>
<dbReference type="InterPro" id="IPR020103">
    <property type="entry name" value="PsdUridine_synth_cat_dom_sf"/>
</dbReference>
<dbReference type="SUPFAM" id="SSF55174">
    <property type="entry name" value="Alpha-L RNA-binding motif"/>
    <property type="match status" value="1"/>
</dbReference>
<evidence type="ECO:0000256" key="2">
    <source>
        <dbReference type="ARBA" id="ARBA00010876"/>
    </source>
</evidence>
<dbReference type="Proteomes" id="UP000808914">
    <property type="component" value="Unassembled WGS sequence"/>
</dbReference>
<feature type="region of interest" description="Disordered" evidence="6">
    <location>
        <begin position="1"/>
        <end position="20"/>
    </location>
</feature>
<evidence type="ECO:0000256" key="5">
    <source>
        <dbReference type="RuleBase" id="RU362028"/>
    </source>
</evidence>
<keyword evidence="3 5" id="KW-0413">Isomerase</keyword>
<keyword evidence="4" id="KW-0694">RNA-binding</keyword>
<feature type="compositionally biased region" description="Basic residues" evidence="6">
    <location>
        <begin position="1"/>
        <end position="11"/>
    </location>
</feature>